<keyword evidence="2" id="KW-1185">Reference proteome</keyword>
<name>A0A9Q3K4B7_9BASI</name>
<protein>
    <submittedName>
        <fullName evidence="1">Uncharacterized protein</fullName>
    </submittedName>
</protein>
<evidence type="ECO:0000313" key="2">
    <source>
        <dbReference type="Proteomes" id="UP000765509"/>
    </source>
</evidence>
<accession>A0A9Q3K4B7</accession>
<proteinExistence type="predicted"/>
<dbReference type="EMBL" id="AVOT02094664">
    <property type="protein sequence ID" value="MBW0574665.1"/>
    <property type="molecule type" value="Genomic_DNA"/>
</dbReference>
<dbReference type="Proteomes" id="UP000765509">
    <property type="component" value="Unassembled WGS sequence"/>
</dbReference>
<gene>
    <name evidence="1" type="ORF">O181_114380</name>
</gene>
<evidence type="ECO:0000313" key="1">
    <source>
        <dbReference type="EMBL" id="MBW0574665.1"/>
    </source>
</evidence>
<comment type="caution">
    <text evidence="1">The sequence shown here is derived from an EMBL/GenBank/DDBJ whole genome shotgun (WGS) entry which is preliminary data.</text>
</comment>
<sequence length="138" mass="16243">MPPYVFEKTPTRRKLSQAAVRVRSTCGGIAGGRVYHFPPAHNRQNVTVSFKRTGITRDPQQDAYCICVCLQYSKWLDWKVIAWEHQYVKLNNALSTAIFRFRYLRSRIREGGINKSVIIWFHFIFCCKHAIHEKRKRA</sequence>
<dbReference type="AlphaFoldDB" id="A0A9Q3K4B7"/>
<reference evidence="1" key="1">
    <citation type="submission" date="2021-03" db="EMBL/GenBank/DDBJ databases">
        <title>Draft genome sequence of rust myrtle Austropuccinia psidii MF-1, a brazilian biotype.</title>
        <authorList>
            <person name="Quecine M.C."/>
            <person name="Pachon D.M.R."/>
            <person name="Bonatelli M.L."/>
            <person name="Correr F.H."/>
            <person name="Franceschini L.M."/>
            <person name="Leite T.F."/>
            <person name="Margarido G.R.A."/>
            <person name="Almeida C.A."/>
            <person name="Ferrarezi J.A."/>
            <person name="Labate C.A."/>
        </authorList>
    </citation>
    <scope>NUCLEOTIDE SEQUENCE</scope>
    <source>
        <strain evidence="1">MF-1</strain>
    </source>
</reference>
<organism evidence="1 2">
    <name type="scientific">Austropuccinia psidii MF-1</name>
    <dbReference type="NCBI Taxonomy" id="1389203"/>
    <lineage>
        <taxon>Eukaryota</taxon>
        <taxon>Fungi</taxon>
        <taxon>Dikarya</taxon>
        <taxon>Basidiomycota</taxon>
        <taxon>Pucciniomycotina</taxon>
        <taxon>Pucciniomycetes</taxon>
        <taxon>Pucciniales</taxon>
        <taxon>Sphaerophragmiaceae</taxon>
        <taxon>Austropuccinia</taxon>
    </lineage>
</organism>